<keyword evidence="4" id="KW-0032">Aminotransferase</keyword>
<dbReference type="PANTHER" id="PTHR30244:SF34">
    <property type="entry name" value="DTDP-4-AMINO-4,6-DIDEOXYGALACTOSE TRANSAMINASE"/>
    <property type="match status" value="1"/>
</dbReference>
<dbReference type="Gene3D" id="3.40.640.10">
    <property type="entry name" value="Type I PLP-dependent aspartate aminotransferase-like (Major domain)"/>
    <property type="match status" value="1"/>
</dbReference>
<proteinExistence type="inferred from homology"/>
<dbReference type="GO" id="GO:0008483">
    <property type="term" value="F:transaminase activity"/>
    <property type="evidence" value="ECO:0007669"/>
    <property type="project" value="UniProtKB-KW"/>
</dbReference>
<dbReference type="EMBL" id="CP072801">
    <property type="protein sequence ID" value="QTR46437.1"/>
    <property type="molecule type" value="Genomic_DNA"/>
</dbReference>
<keyword evidence="4" id="KW-0808">Transferase</keyword>
<dbReference type="Pfam" id="PF01041">
    <property type="entry name" value="DegT_DnrJ_EryC1"/>
    <property type="match status" value="1"/>
</dbReference>
<name>A0ABX7WT67_9GAMM</name>
<dbReference type="EC" id="2.6.1.92" evidence="4"/>
<keyword evidence="5" id="KW-1185">Reference proteome</keyword>
<dbReference type="PIRSF" id="PIRSF000390">
    <property type="entry name" value="PLP_StrS"/>
    <property type="match status" value="1"/>
</dbReference>
<dbReference type="CDD" id="cd00616">
    <property type="entry name" value="AHBA_syn"/>
    <property type="match status" value="1"/>
</dbReference>
<dbReference type="RefSeq" id="WP_210222773.1">
    <property type="nucleotide sequence ID" value="NZ_CP072801.1"/>
</dbReference>
<evidence type="ECO:0000256" key="3">
    <source>
        <dbReference type="RuleBase" id="RU004508"/>
    </source>
</evidence>
<accession>A0ABX7WT67</accession>
<evidence type="ECO:0000313" key="4">
    <source>
        <dbReference type="EMBL" id="QTR46437.1"/>
    </source>
</evidence>
<comment type="similarity">
    <text evidence="2 3">Belongs to the DegT/DnrJ/EryC1 family.</text>
</comment>
<dbReference type="InterPro" id="IPR000653">
    <property type="entry name" value="DegT/StrS_aminotransferase"/>
</dbReference>
<dbReference type="InterPro" id="IPR015421">
    <property type="entry name" value="PyrdxlP-dep_Trfase_major"/>
</dbReference>
<keyword evidence="1 3" id="KW-0663">Pyridoxal phosphate</keyword>
<evidence type="ECO:0000313" key="5">
    <source>
        <dbReference type="Proteomes" id="UP000672039"/>
    </source>
</evidence>
<reference evidence="4 5" key="1">
    <citation type="submission" date="2021-04" db="EMBL/GenBank/DDBJ databases">
        <title>Genomics, taxonomy and metabolism of representatives of sulfur bacteria of the genus Thiothrix: Thiothrix fructosivorans QT, Thiothrix unzii A1T and three new species, Thiothrix subterranea sp. nov., Thiothrix litoralis sp. nov. and 'Candidatus Thiothrix anitrata' sp. nov.</title>
        <authorList>
            <person name="Ravin N.V."/>
            <person name="Smolyakov D."/>
            <person name="Rudenko T.S."/>
            <person name="Mardanov A.V."/>
            <person name="Beletsky A.V."/>
            <person name="Markov N.D."/>
            <person name="Fomenkov A.I."/>
            <person name="Roberts R.J."/>
            <person name="Karnachuk O.V."/>
            <person name="Novikov A."/>
            <person name="Grabovich M.Y."/>
        </authorList>
    </citation>
    <scope>NUCLEOTIDE SEQUENCE [LARGE SCALE GENOMIC DNA]</scope>
    <source>
        <strain evidence="4 5">AS</strain>
    </source>
</reference>
<sequence>MSFIPYGRQDISEADIQAVVDVLRSDFLTQGPAVPAFEQAVSDYCGVQHAVTVNSATSALHIACLALGVGKGDVVWTSPITFVASANCALYCGASIDFVDINPRSYNLSVEQLQIKLEHARQQNRLPKVVIPVHLCGQPCEMERIHQLSQEFGFKIIEDASHAIGGKYQNEPIGSCRYSDITIFSFHPVKIITTAEGGIAVTNHAELAEKMALLRSHGITRDPAQMTHESDGAWYYQQIDLGFNYRMTDMQAALGLSQMQRLDTFVQRRHELAQRYNELLAHLPLTLPWQHPDSYSGLHLYVIRLQPDAIKLTHREVFDALRQQGIGVNLHYIPVHTQPYYQAMGFESGDFPESERYYQEAISLPMFSGMTDEQQEIVCSTLTKILQA</sequence>
<evidence type="ECO:0000256" key="1">
    <source>
        <dbReference type="ARBA" id="ARBA00022898"/>
    </source>
</evidence>
<dbReference type="PANTHER" id="PTHR30244">
    <property type="entry name" value="TRANSAMINASE"/>
    <property type="match status" value="1"/>
</dbReference>
<dbReference type="InterPro" id="IPR020026">
    <property type="entry name" value="PseC"/>
</dbReference>
<dbReference type="NCBIfam" id="TIGR03588">
    <property type="entry name" value="PseC"/>
    <property type="match status" value="1"/>
</dbReference>
<organism evidence="4 5">
    <name type="scientific">Thiothrix litoralis</name>
    <dbReference type="NCBI Taxonomy" id="2891210"/>
    <lineage>
        <taxon>Bacteria</taxon>
        <taxon>Pseudomonadati</taxon>
        <taxon>Pseudomonadota</taxon>
        <taxon>Gammaproteobacteria</taxon>
        <taxon>Thiotrichales</taxon>
        <taxon>Thiotrichaceae</taxon>
        <taxon>Thiothrix</taxon>
    </lineage>
</organism>
<protein>
    <submittedName>
        <fullName evidence="4">UDP-4-amino-4, 6-dideoxy-N-acetyl-beta-L-altrosamine transaminase</fullName>
        <ecNumber evidence="4">2.6.1.92</ecNumber>
    </submittedName>
</protein>
<dbReference type="SUPFAM" id="SSF53383">
    <property type="entry name" value="PLP-dependent transferases"/>
    <property type="match status" value="1"/>
</dbReference>
<dbReference type="InterPro" id="IPR015422">
    <property type="entry name" value="PyrdxlP-dep_Trfase_small"/>
</dbReference>
<gene>
    <name evidence="4" type="primary">pseC</name>
    <name evidence="4" type="ORF">J9253_00275</name>
</gene>
<evidence type="ECO:0000256" key="2">
    <source>
        <dbReference type="ARBA" id="ARBA00037999"/>
    </source>
</evidence>
<dbReference type="InterPro" id="IPR015424">
    <property type="entry name" value="PyrdxlP-dep_Trfase"/>
</dbReference>
<dbReference type="Proteomes" id="UP000672039">
    <property type="component" value="Chromosome"/>
</dbReference>
<dbReference type="Gene3D" id="3.90.1150.10">
    <property type="entry name" value="Aspartate Aminotransferase, domain 1"/>
    <property type="match status" value="1"/>
</dbReference>